<sequence>MDRAWWKTYLDDVRLTFRGDRLSSARSINGVETVRFYQGGNSGAGAMSLAEHFGARRIILLGYDCGYAGDGKRHWHGDHPKGLGNAVSMPKWAAQFADMAGHLGNCKIVNASRRSALKLWPRQRLDQALEGA</sequence>
<name>A0AAU7KDP6_9GAMM</name>
<organism evidence="1">
    <name type="scientific">Halomonas sp. RT37</name>
    <dbReference type="NCBI Taxonomy" id="2950872"/>
    <lineage>
        <taxon>Bacteria</taxon>
        <taxon>Pseudomonadati</taxon>
        <taxon>Pseudomonadota</taxon>
        <taxon>Gammaproteobacteria</taxon>
        <taxon>Oceanospirillales</taxon>
        <taxon>Halomonadaceae</taxon>
        <taxon>Halomonas</taxon>
    </lineage>
</organism>
<dbReference type="EMBL" id="CP098827">
    <property type="protein sequence ID" value="XBO69504.1"/>
    <property type="molecule type" value="Genomic_DNA"/>
</dbReference>
<dbReference type="RefSeq" id="WP_348826652.1">
    <property type="nucleotide sequence ID" value="NZ_CP098827.1"/>
</dbReference>
<protein>
    <submittedName>
        <fullName evidence="1">Uncharacterized protein</fullName>
    </submittedName>
</protein>
<evidence type="ECO:0000313" key="1">
    <source>
        <dbReference type="EMBL" id="XBO69504.1"/>
    </source>
</evidence>
<accession>A0AAU7KDP6</accession>
<gene>
    <name evidence="1" type="ORF">NFG58_12795</name>
</gene>
<dbReference type="AlphaFoldDB" id="A0AAU7KDP6"/>
<reference evidence="1" key="1">
    <citation type="submission" date="2022-06" db="EMBL/GenBank/DDBJ databases">
        <title>A novel DMS-producing enzyme.</title>
        <authorList>
            <person name="Zhang Y."/>
        </authorList>
    </citation>
    <scope>NUCLEOTIDE SEQUENCE</scope>
    <source>
        <strain evidence="1">RT37</strain>
    </source>
</reference>
<proteinExistence type="predicted"/>